<feature type="domain" description="NAD-dependent epimerase/dehydratase" evidence="1">
    <location>
        <begin position="144"/>
        <end position="238"/>
    </location>
</feature>
<dbReference type="InterPro" id="IPR001509">
    <property type="entry name" value="Epimerase_deHydtase"/>
</dbReference>
<evidence type="ECO:0000313" key="2">
    <source>
        <dbReference type="EMBL" id="QSE88175.1"/>
    </source>
</evidence>
<dbReference type="Gene3D" id="3.40.50.720">
    <property type="entry name" value="NAD(P)-binding Rossmann-like Domain"/>
    <property type="match status" value="1"/>
</dbReference>
<dbReference type="Pfam" id="PF01370">
    <property type="entry name" value="Epimerase"/>
    <property type="match status" value="1"/>
</dbReference>
<evidence type="ECO:0000259" key="1">
    <source>
        <dbReference type="Pfam" id="PF01370"/>
    </source>
</evidence>
<keyword evidence="3" id="KW-1185">Reference proteome</keyword>
<proteinExistence type="predicted"/>
<sequence length="379" mass="41039">MRPLRALLVGGSGPTGPHVAAGLAERGYAVTLLHRGTHELPELDAYEHIHADPHFRESLDEALAGRSYDVVVAAYGRLRVVADAVAGRCGSLVAVSGLPAYTGYHEPGRLAPQGMPVQAREGAADVGRATRPEDIATEGGGEAFSRKIRAAEQHVLDLHERTAFSASIFRYPSIYGPRQVYPREWSVVRRVLDGRDRIILADNGLTATMRCAAVNAAAYLLAAVDRPDAAAGEIFNVGDRDQFSMRQWVEVCAAAAGGALRPVSLPFDLAGPGRGLYPLSHDDHLLVDVHKAADLLGYVEPTPAVVALTETVRWYVEHPPVEGAADALADRFDYAEEDRVVEAYRRATAALRAEQPPATRIVHPYAHPRVAGQRDHRDR</sequence>
<protein>
    <submittedName>
        <fullName evidence="2">NAD(P)H-binding protein</fullName>
    </submittedName>
</protein>
<dbReference type="RefSeq" id="WP_206004928.1">
    <property type="nucleotide sequence ID" value="NZ_CP070619.1"/>
</dbReference>
<dbReference type="SUPFAM" id="SSF51735">
    <property type="entry name" value="NAD(P)-binding Rossmann-fold domains"/>
    <property type="match status" value="1"/>
</dbReference>
<dbReference type="Proteomes" id="UP000662986">
    <property type="component" value="Chromosome"/>
</dbReference>
<evidence type="ECO:0000313" key="3">
    <source>
        <dbReference type="Proteomes" id="UP000662986"/>
    </source>
</evidence>
<reference evidence="2 3" key="1">
    <citation type="journal article" date="2021" name="Microbiol. Resour. Announc.">
        <title>Complete Genome Sequences of Two Rhodococcus sp. Strains with Large and Linear Chromosomes, Isolated from Apple Rhizosphere.</title>
        <authorList>
            <person name="Benning S."/>
            <person name="Brugnone N."/>
            <person name="Siani R."/>
            <person name="Kublik S."/>
            <person name="Schloter M."/>
            <person name="Rad V."/>
        </authorList>
    </citation>
    <scope>NUCLEOTIDE SEQUENCE [LARGE SCALE GENOMIC DNA]</scope>
    <source>
        <strain evidence="2 3">R79</strain>
    </source>
</reference>
<name>A0A974W018_9NOCA</name>
<accession>A0A974W018</accession>
<dbReference type="InterPro" id="IPR036291">
    <property type="entry name" value="NAD(P)-bd_dom_sf"/>
</dbReference>
<gene>
    <name evidence="2" type="ORF">JWS13_05855</name>
</gene>
<organism evidence="2 3">
    <name type="scientific">Rhodococcus pseudokoreensis</name>
    <dbReference type="NCBI Taxonomy" id="2811421"/>
    <lineage>
        <taxon>Bacteria</taxon>
        <taxon>Bacillati</taxon>
        <taxon>Actinomycetota</taxon>
        <taxon>Actinomycetes</taxon>
        <taxon>Mycobacteriales</taxon>
        <taxon>Nocardiaceae</taxon>
        <taxon>Rhodococcus</taxon>
    </lineage>
</organism>
<dbReference type="EMBL" id="CP070619">
    <property type="protein sequence ID" value="QSE88175.1"/>
    <property type="molecule type" value="Genomic_DNA"/>
</dbReference>
<reference evidence="2 3" key="2">
    <citation type="journal article" date="2022" name="Arch. Microbiol.">
        <title>Rhodococcus pseudokoreensis sp. nov. isolated from the rhizosphere of young M26 apple rootstocks.</title>
        <authorList>
            <person name="Kampfer P."/>
            <person name="Glaeser S.P."/>
            <person name="Blom J."/>
            <person name="Wolf J."/>
            <person name="Benning S."/>
            <person name="Schloter M."/>
            <person name="Neumann-Schaal M."/>
        </authorList>
    </citation>
    <scope>NUCLEOTIDE SEQUENCE [LARGE SCALE GENOMIC DNA]</scope>
    <source>
        <strain evidence="2 3">R79</strain>
    </source>
</reference>